<dbReference type="EMBL" id="JBHSIU010000013">
    <property type="protein sequence ID" value="MFC4998839.1"/>
    <property type="molecule type" value="Genomic_DNA"/>
</dbReference>
<gene>
    <name evidence="1" type="ORF">ACFPIJ_13455</name>
</gene>
<dbReference type="InterPro" id="IPR025350">
    <property type="entry name" value="DUF4254"/>
</dbReference>
<name>A0ABV9VT36_9ACTN</name>
<dbReference type="Pfam" id="PF14063">
    <property type="entry name" value="DUF4254"/>
    <property type="match status" value="1"/>
</dbReference>
<evidence type="ECO:0000313" key="1">
    <source>
        <dbReference type="EMBL" id="MFC4998839.1"/>
    </source>
</evidence>
<dbReference type="RefSeq" id="WP_380115087.1">
    <property type="nucleotide sequence ID" value="NZ_JBHSIU010000013.1"/>
</dbReference>
<evidence type="ECO:0000313" key="2">
    <source>
        <dbReference type="Proteomes" id="UP001595912"/>
    </source>
</evidence>
<sequence length="146" mass="16577">MLDAAGELAQHHLAQWQAEDLSRDHRTDDAAVARAKRQIDAMNLMRAELVDRVDSLIDDSLPADPHASLHTETLGQLVDRLAVAWVRSRRLAEVAGRDAALRSDARRAMTLLTQLCDAYDDLLRDLRDGRRRLPAWRTLKRYGTTR</sequence>
<comment type="caution">
    <text evidence="1">The sequence shown here is derived from an EMBL/GenBank/DDBJ whole genome shotgun (WGS) entry which is preliminary data.</text>
</comment>
<proteinExistence type="predicted"/>
<accession>A0ABV9VT36</accession>
<protein>
    <submittedName>
        <fullName evidence="1">DUF4254 domain-containing protein</fullName>
    </submittedName>
</protein>
<dbReference type="Proteomes" id="UP001595912">
    <property type="component" value="Unassembled WGS sequence"/>
</dbReference>
<reference evidence="2" key="1">
    <citation type="journal article" date="2019" name="Int. J. Syst. Evol. Microbiol.">
        <title>The Global Catalogue of Microorganisms (GCM) 10K type strain sequencing project: providing services to taxonomists for standard genome sequencing and annotation.</title>
        <authorList>
            <consortium name="The Broad Institute Genomics Platform"/>
            <consortium name="The Broad Institute Genome Sequencing Center for Infectious Disease"/>
            <person name="Wu L."/>
            <person name="Ma J."/>
        </authorList>
    </citation>
    <scope>NUCLEOTIDE SEQUENCE [LARGE SCALE GENOMIC DNA]</scope>
    <source>
        <strain evidence="2">CGMCC 4.7152</strain>
    </source>
</reference>
<organism evidence="1 2">
    <name type="scientific">Dactylosporangium cerinum</name>
    <dbReference type="NCBI Taxonomy" id="1434730"/>
    <lineage>
        <taxon>Bacteria</taxon>
        <taxon>Bacillati</taxon>
        <taxon>Actinomycetota</taxon>
        <taxon>Actinomycetes</taxon>
        <taxon>Micromonosporales</taxon>
        <taxon>Micromonosporaceae</taxon>
        <taxon>Dactylosporangium</taxon>
    </lineage>
</organism>
<keyword evidence="2" id="KW-1185">Reference proteome</keyword>